<dbReference type="AlphaFoldDB" id="X1HRN3"/>
<organism evidence="4">
    <name type="scientific">marine sediment metagenome</name>
    <dbReference type="NCBI Taxonomy" id="412755"/>
    <lineage>
        <taxon>unclassified sequences</taxon>
        <taxon>metagenomes</taxon>
        <taxon>ecological metagenomes</taxon>
    </lineage>
</organism>
<dbReference type="Pfam" id="PF06253">
    <property type="entry name" value="MTTB"/>
    <property type="match status" value="1"/>
</dbReference>
<dbReference type="Gene3D" id="3.20.20.480">
    <property type="entry name" value="Trimethylamine methyltransferase-like"/>
    <property type="match status" value="1"/>
</dbReference>
<evidence type="ECO:0000256" key="1">
    <source>
        <dbReference type="ARBA" id="ARBA00007137"/>
    </source>
</evidence>
<evidence type="ECO:0000256" key="3">
    <source>
        <dbReference type="ARBA" id="ARBA00022679"/>
    </source>
</evidence>
<sequence>MEKGGCKVDHDQMRVRIPPGLVTESIRSCPSTFHMKALDPDNDIIMGGNTTYVGLFPGNHIVELDTWEVRPAT</sequence>
<name>X1HRN3_9ZZZZ</name>
<comment type="similarity">
    <text evidence="1">Belongs to the trimethylamine methyltransferase family.</text>
</comment>
<evidence type="ECO:0000256" key="2">
    <source>
        <dbReference type="ARBA" id="ARBA00022603"/>
    </source>
</evidence>
<dbReference type="GO" id="GO:0008168">
    <property type="term" value="F:methyltransferase activity"/>
    <property type="evidence" value="ECO:0007669"/>
    <property type="project" value="UniProtKB-KW"/>
</dbReference>
<dbReference type="EMBL" id="BARU01022409">
    <property type="protein sequence ID" value="GAH56464.1"/>
    <property type="molecule type" value="Genomic_DNA"/>
</dbReference>
<keyword evidence="3" id="KW-0808">Transferase</keyword>
<dbReference type="GO" id="GO:0032259">
    <property type="term" value="P:methylation"/>
    <property type="evidence" value="ECO:0007669"/>
    <property type="project" value="UniProtKB-KW"/>
</dbReference>
<proteinExistence type="inferred from homology"/>
<dbReference type="GO" id="GO:0015948">
    <property type="term" value="P:methanogenesis"/>
    <property type="evidence" value="ECO:0007669"/>
    <property type="project" value="InterPro"/>
</dbReference>
<dbReference type="InterPro" id="IPR038601">
    <property type="entry name" value="MttB-like_sf"/>
</dbReference>
<accession>X1HRN3</accession>
<feature type="non-terminal residue" evidence="4">
    <location>
        <position position="73"/>
    </location>
</feature>
<evidence type="ECO:0000313" key="4">
    <source>
        <dbReference type="EMBL" id="GAH56464.1"/>
    </source>
</evidence>
<protein>
    <submittedName>
        <fullName evidence="4">Uncharacterized protein</fullName>
    </submittedName>
</protein>
<reference evidence="4" key="1">
    <citation type="journal article" date="2014" name="Front. Microbiol.">
        <title>High frequency of phylogenetically diverse reductive dehalogenase-homologous genes in deep subseafloor sedimentary metagenomes.</title>
        <authorList>
            <person name="Kawai M."/>
            <person name="Futagami T."/>
            <person name="Toyoda A."/>
            <person name="Takaki Y."/>
            <person name="Nishi S."/>
            <person name="Hori S."/>
            <person name="Arai W."/>
            <person name="Tsubouchi T."/>
            <person name="Morono Y."/>
            <person name="Uchiyama I."/>
            <person name="Ito T."/>
            <person name="Fujiyama A."/>
            <person name="Inagaki F."/>
            <person name="Takami H."/>
        </authorList>
    </citation>
    <scope>NUCLEOTIDE SEQUENCE</scope>
    <source>
        <strain evidence="4">Expedition CK06-06</strain>
    </source>
</reference>
<gene>
    <name evidence="4" type="ORF">S03H2_36506</name>
</gene>
<comment type="caution">
    <text evidence="4">The sequence shown here is derived from an EMBL/GenBank/DDBJ whole genome shotgun (WGS) entry which is preliminary data.</text>
</comment>
<dbReference type="InterPro" id="IPR010426">
    <property type="entry name" value="MTTB_MeTrfase"/>
</dbReference>
<keyword evidence="2" id="KW-0489">Methyltransferase</keyword>